<evidence type="ECO:0000259" key="2">
    <source>
        <dbReference type="SMART" id="SM00507"/>
    </source>
</evidence>
<dbReference type="GO" id="GO:0004519">
    <property type="term" value="F:endonuclease activity"/>
    <property type="evidence" value="ECO:0007669"/>
    <property type="project" value="InterPro"/>
</dbReference>
<evidence type="ECO:0000313" key="4">
    <source>
        <dbReference type="Proteomes" id="UP000467193"/>
    </source>
</evidence>
<dbReference type="KEGG" id="msei:MSEDJ_06920"/>
<dbReference type="InterPro" id="IPR002711">
    <property type="entry name" value="HNH"/>
</dbReference>
<reference evidence="3 4" key="1">
    <citation type="journal article" date="2019" name="Emerg. Microbes Infect.">
        <title>Comprehensive subspecies identification of 175 nontuberculous mycobacteria species based on 7547 genomic profiles.</title>
        <authorList>
            <person name="Matsumoto Y."/>
            <person name="Kinjo T."/>
            <person name="Motooka D."/>
            <person name="Nabeya D."/>
            <person name="Jung N."/>
            <person name="Uechi K."/>
            <person name="Horii T."/>
            <person name="Iida T."/>
            <person name="Fujita J."/>
            <person name="Nakamura S."/>
        </authorList>
    </citation>
    <scope>NUCLEOTIDE SEQUENCE [LARGE SCALE GENOMIC DNA]</scope>
    <source>
        <strain evidence="3 4">JCM 17899</strain>
    </source>
</reference>
<dbReference type="InterPro" id="IPR003870">
    <property type="entry name" value="DUF222"/>
</dbReference>
<dbReference type="CDD" id="cd00085">
    <property type="entry name" value="HNHc"/>
    <property type="match status" value="1"/>
</dbReference>
<gene>
    <name evidence="3" type="ORF">MSEDJ_06920</name>
</gene>
<name>A0A7I7QL44_9MYCO</name>
<dbReference type="Gene3D" id="1.10.30.50">
    <property type="match status" value="1"/>
</dbReference>
<keyword evidence="4" id="KW-1185">Reference proteome</keyword>
<dbReference type="Proteomes" id="UP000467193">
    <property type="component" value="Chromosome"/>
</dbReference>
<dbReference type="Pfam" id="PF01844">
    <property type="entry name" value="HNH"/>
    <property type="match status" value="1"/>
</dbReference>
<accession>A0A7I7QL44</accession>
<sequence length="207" mass="22599">MPTTIDAFIALVEAGWDTDVARRPHGQRTTVVVHVDVDTPAASLHLGPLLSDDERRELLCDATCEVWFQRHGQPIGAGRTTRTIGRRLRRVLEHRDRGCVVPGCGATRGLHAHHLVHWEDGGPTDPSNLVLLCPFHHRLHHSGGITLTGPAEHLVVTDATGEAMTGASLARPPTTPPPDVPPCPGPLGERAQWWWYTPFEPPPTTPN</sequence>
<dbReference type="Pfam" id="PF02720">
    <property type="entry name" value="DUF222"/>
    <property type="match status" value="1"/>
</dbReference>
<comment type="similarity">
    <text evidence="1">Belongs to the Rv1128c/1148c/1588c/1702c/1945/3466 family.</text>
</comment>
<evidence type="ECO:0000256" key="1">
    <source>
        <dbReference type="ARBA" id="ARBA00023450"/>
    </source>
</evidence>
<evidence type="ECO:0000313" key="3">
    <source>
        <dbReference type="EMBL" id="BBY26596.1"/>
    </source>
</evidence>
<proteinExistence type="inferred from homology"/>
<protein>
    <recommendedName>
        <fullName evidence="2">HNH nuclease domain-containing protein</fullName>
    </recommendedName>
</protein>
<organism evidence="3 4">
    <name type="scientific">Mycolicibacterium sediminis</name>
    <dbReference type="NCBI Taxonomy" id="1286180"/>
    <lineage>
        <taxon>Bacteria</taxon>
        <taxon>Bacillati</taxon>
        <taxon>Actinomycetota</taxon>
        <taxon>Actinomycetes</taxon>
        <taxon>Mycobacteriales</taxon>
        <taxon>Mycobacteriaceae</taxon>
        <taxon>Mycolicibacterium</taxon>
    </lineage>
</organism>
<dbReference type="EMBL" id="AP022588">
    <property type="protein sequence ID" value="BBY26596.1"/>
    <property type="molecule type" value="Genomic_DNA"/>
</dbReference>
<dbReference type="GO" id="GO:0008270">
    <property type="term" value="F:zinc ion binding"/>
    <property type="evidence" value="ECO:0007669"/>
    <property type="project" value="InterPro"/>
</dbReference>
<dbReference type="InterPro" id="IPR003615">
    <property type="entry name" value="HNH_nuc"/>
</dbReference>
<dbReference type="AlphaFoldDB" id="A0A7I7QL44"/>
<feature type="domain" description="HNH nuclease" evidence="2">
    <location>
        <begin position="87"/>
        <end position="138"/>
    </location>
</feature>
<dbReference type="SMART" id="SM00507">
    <property type="entry name" value="HNHc"/>
    <property type="match status" value="1"/>
</dbReference>
<dbReference type="GO" id="GO:0003676">
    <property type="term" value="F:nucleic acid binding"/>
    <property type="evidence" value="ECO:0007669"/>
    <property type="project" value="InterPro"/>
</dbReference>